<feature type="region of interest" description="Disordered" evidence="1">
    <location>
        <begin position="1"/>
        <end position="34"/>
    </location>
</feature>
<name>A0A2H3CDY6_ARMGA</name>
<dbReference type="AlphaFoldDB" id="A0A2H3CDY6"/>
<reference evidence="3" key="1">
    <citation type="journal article" date="2017" name="Nat. Ecol. Evol.">
        <title>Genome expansion and lineage-specific genetic innovations in the forest pathogenic fungi Armillaria.</title>
        <authorList>
            <person name="Sipos G."/>
            <person name="Prasanna A.N."/>
            <person name="Walter M.C."/>
            <person name="O'Connor E."/>
            <person name="Balint B."/>
            <person name="Krizsan K."/>
            <person name="Kiss B."/>
            <person name="Hess J."/>
            <person name="Varga T."/>
            <person name="Slot J."/>
            <person name="Riley R."/>
            <person name="Boka B."/>
            <person name="Rigling D."/>
            <person name="Barry K."/>
            <person name="Lee J."/>
            <person name="Mihaltcheva S."/>
            <person name="LaButti K."/>
            <person name="Lipzen A."/>
            <person name="Waldron R."/>
            <person name="Moloney N.M."/>
            <person name="Sperisen C."/>
            <person name="Kredics L."/>
            <person name="Vagvoelgyi C."/>
            <person name="Patrignani A."/>
            <person name="Fitzpatrick D."/>
            <person name="Nagy I."/>
            <person name="Doyle S."/>
            <person name="Anderson J.B."/>
            <person name="Grigoriev I.V."/>
            <person name="Gueldener U."/>
            <person name="Muensterkoetter M."/>
            <person name="Nagy L.G."/>
        </authorList>
    </citation>
    <scope>NUCLEOTIDE SEQUENCE [LARGE SCALE GENOMIC DNA]</scope>
    <source>
        <strain evidence="3">Ar21-2</strain>
    </source>
</reference>
<proteinExistence type="predicted"/>
<dbReference type="EMBL" id="KZ293732">
    <property type="protein sequence ID" value="PBK81271.1"/>
    <property type="molecule type" value="Genomic_DNA"/>
</dbReference>
<organism evidence="2 3">
    <name type="scientific">Armillaria gallica</name>
    <name type="common">Bulbous honey fungus</name>
    <name type="synonym">Armillaria bulbosa</name>
    <dbReference type="NCBI Taxonomy" id="47427"/>
    <lineage>
        <taxon>Eukaryota</taxon>
        <taxon>Fungi</taxon>
        <taxon>Dikarya</taxon>
        <taxon>Basidiomycota</taxon>
        <taxon>Agaricomycotina</taxon>
        <taxon>Agaricomycetes</taxon>
        <taxon>Agaricomycetidae</taxon>
        <taxon>Agaricales</taxon>
        <taxon>Marasmiineae</taxon>
        <taxon>Physalacriaceae</taxon>
        <taxon>Armillaria</taxon>
    </lineage>
</organism>
<keyword evidence="3" id="KW-1185">Reference proteome</keyword>
<sequence>MTSLIATGRPRHSSLDQTHSIQSNNSPHPGTSLPVYGPFAYVRAKSPHSVLSAPPV</sequence>
<accession>A0A2H3CDY6</accession>
<feature type="compositionally biased region" description="Polar residues" evidence="1">
    <location>
        <begin position="15"/>
        <end position="29"/>
    </location>
</feature>
<gene>
    <name evidence="2" type="ORF">ARMGADRAFT_1020406</name>
</gene>
<evidence type="ECO:0000313" key="2">
    <source>
        <dbReference type="EMBL" id="PBK81271.1"/>
    </source>
</evidence>
<evidence type="ECO:0000313" key="3">
    <source>
        <dbReference type="Proteomes" id="UP000217790"/>
    </source>
</evidence>
<dbReference type="Proteomes" id="UP000217790">
    <property type="component" value="Unassembled WGS sequence"/>
</dbReference>
<protein>
    <submittedName>
        <fullName evidence="2">Uncharacterized protein</fullName>
    </submittedName>
</protein>
<dbReference type="InParanoid" id="A0A2H3CDY6"/>
<evidence type="ECO:0000256" key="1">
    <source>
        <dbReference type="SAM" id="MobiDB-lite"/>
    </source>
</evidence>